<protein>
    <submittedName>
        <fullName evidence="7">Calcium/sodium antiporter</fullName>
    </submittedName>
</protein>
<organism evidence="7 8">
    <name type="scientific">Marilutibacter aestuarii</name>
    <dbReference type="NCBI Taxonomy" id="1706195"/>
    <lineage>
        <taxon>Bacteria</taxon>
        <taxon>Pseudomonadati</taxon>
        <taxon>Pseudomonadota</taxon>
        <taxon>Gammaproteobacteria</taxon>
        <taxon>Lysobacterales</taxon>
        <taxon>Lysobacteraceae</taxon>
        <taxon>Marilutibacter</taxon>
    </lineage>
</organism>
<keyword evidence="8" id="KW-1185">Reference proteome</keyword>
<dbReference type="PANTHER" id="PTHR10846:SF8">
    <property type="entry name" value="INNER MEMBRANE PROTEIN YRBG"/>
    <property type="match status" value="1"/>
</dbReference>
<accession>A0A508AKM7</accession>
<comment type="caution">
    <text evidence="7">The sequence shown here is derived from an EMBL/GenBank/DDBJ whole genome shotgun (WGS) entry which is preliminary data.</text>
</comment>
<dbReference type="PANTHER" id="PTHR10846">
    <property type="entry name" value="SODIUM/POTASSIUM/CALCIUM EXCHANGER"/>
    <property type="match status" value="1"/>
</dbReference>
<dbReference type="GO" id="GO:0006874">
    <property type="term" value="P:intracellular calcium ion homeostasis"/>
    <property type="evidence" value="ECO:0007669"/>
    <property type="project" value="TreeGrafter"/>
</dbReference>
<evidence type="ECO:0000256" key="5">
    <source>
        <dbReference type="SAM" id="Phobius"/>
    </source>
</evidence>
<dbReference type="Gene3D" id="1.20.1420.30">
    <property type="entry name" value="NCX, central ion-binding region"/>
    <property type="match status" value="2"/>
</dbReference>
<dbReference type="InterPro" id="IPR004481">
    <property type="entry name" value="K/Na/Ca-exchanger"/>
</dbReference>
<dbReference type="Gene3D" id="6.10.280.80">
    <property type="entry name" value="NCX, peripheral helical region"/>
    <property type="match status" value="1"/>
</dbReference>
<dbReference type="RefSeq" id="WP_141517738.1">
    <property type="nucleotide sequence ID" value="NZ_VICE01000049.1"/>
</dbReference>
<keyword evidence="3 5" id="KW-1133">Transmembrane helix</keyword>
<evidence type="ECO:0000256" key="2">
    <source>
        <dbReference type="ARBA" id="ARBA00022692"/>
    </source>
</evidence>
<feature type="transmembrane region" description="Helical" evidence="5">
    <location>
        <begin position="238"/>
        <end position="261"/>
    </location>
</feature>
<evidence type="ECO:0000259" key="6">
    <source>
        <dbReference type="Pfam" id="PF01699"/>
    </source>
</evidence>
<feature type="transmembrane region" description="Helical" evidence="5">
    <location>
        <begin position="126"/>
        <end position="146"/>
    </location>
</feature>
<feature type="transmembrane region" description="Helical" evidence="5">
    <location>
        <begin position="101"/>
        <end position="120"/>
    </location>
</feature>
<feature type="domain" description="Sodium/calcium exchanger membrane region" evidence="6">
    <location>
        <begin position="173"/>
        <end position="316"/>
    </location>
</feature>
<keyword evidence="4 5" id="KW-0472">Membrane</keyword>
<name>A0A508AKM7_9GAMM</name>
<feature type="transmembrane region" description="Helical" evidence="5">
    <location>
        <begin position="31"/>
        <end position="49"/>
    </location>
</feature>
<dbReference type="Pfam" id="PF01699">
    <property type="entry name" value="Na_Ca_ex"/>
    <property type="match status" value="2"/>
</dbReference>
<evidence type="ECO:0000256" key="4">
    <source>
        <dbReference type="ARBA" id="ARBA00023136"/>
    </source>
</evidence>
<feature type="transmembrane region" description="Helical" evidence="5">
    <location>
        <begin position="276"/>
        <end position="297"/>
    </location>
</feature>
<feature type="domain" description="Sodium/calcium exchanger membrane region" evidence="6">
    <location>
        <begin position="6"/>
        <end position="144"/>
    </location>
</feature>
<dbReference type="AlphaFoldDB" id="A0A508AKM7"/>
<proteinExistence type="predicted"/>
<evidence type="ECO:0000256" key="3">
    <source>
        <dbReference type="ARBA" id="ARBA00022989"/>
    </source>
</evidence>
<evidence type="ECO:0000313" key="8">
    <source>
        <dbReference type="Proteomes" id="UP000318212"/>
    </source>
</evidence>
<feature type="transmembrane region" description="Helical" evidence="5">
    <location>
        <begin position="304"/>
        <end position="325"/>
    </location>
</feature>
<dbReference type="EMBL" id="VICE01000049">
    <property type="protein sequence ID" value="TQD48238.1"/>
    <property type="molecule type" value="Genomic_DNA"/>
</dbReference>
<feature type="transmembrane region" description="Helical" evidence="5">
    <location>
        <begin position="174"/>
        <end position="192"/>
    </location>
</feature>
<dbReference type="GO" id="GO:0005262">
    <property type="term" value="F:calcium channel activity"/>
    <property type="evidence" value="ECO:0007669"/>
    <property type="project" value="TreeGrafter"/>
</dbReference>
<feature type="transmembrane region" description="Helical" evidence="5">
    <location>
        <begin position="69"/>
        <end position="94"/>
    </location>
</feature>
<evidence type="ECO:0000256" key="1">
    <source>
        <dbReference type="ARBA" id="ARBA00004141"/>
    </source>
</evidence>
<comment type="subcellular location">
    <subcellularLocation>
        <location evidence="1">Membrane</location>
        <topology evidence="1">Multi-pass membrane protein</topology>
    </subcellularLocation>
</comment>
<dbReference type="OrthoDB" id="9794225at2"/>
<keyword evidence="2 5" id="KW-0812">Transmembrane</keyword>
<dbReference type="InterPro" id="IPR044880">
    <property type="entry name" value="NCX_ion-bd_dom_sf"/>
</dbReference>
<dbReference type="GO" id="GO:0008273">
    <property type="term" value="F:calcium, potassium:sodium antiporter activity"/>
    <property type="evidence" value="ECO:0007669"/>
    <property type="project" value="TreeGrafter"/>
</dbReference>
<evidence type="ECO:0000313" key="7">
    <source>
        <dbReference type="EMBL" id="TQD48238.1"/>
    </source>
</evidence>
<dbReference type="Proteomes" id="UP000318212">
    <property type="component" value="Unassembled WGS sequence"/>
</dbReference>
<sequence length="364" mass="37705">MNPTVVFWLLLGLVVLIGGAELLVRGASRIALATGMSSLVVGLTVVALGTSSPELAISVGAALKGSPDIALGNVVGSNIVNVLLVLGLSALIVPLVVARQLIWLDVPVLVAASAVTWFMATDGGISRGNGIALLAAGVAYTLMLVLMSRREAKNAPEPETDAASAPAQPLWKNLLMLVAGLALLVLGARWLVASAVEIAASLGVSELVIGLTVIAIGTSLPEIATSILATLRGERDIAAGNVIGSGIYNLLVVLGATALVAPDGIAVSRSALHFDIPVMIATAVACLPIFFSGHLIARWEGALFLGYYAAYTAYLLMDNTGHAALEEFNDVMLWFVIPLTVITLAVVVSRAWRNPHNARVLDES</sequence>
<feature type="transmembrane region" description="Helical" evidence="5">
    <location>
        <begin position="331"/>
        <end position="352"/>
    </location>
</feature>
<dbReference type="GO" id="GO:0005886">
    <property type="term" value="C:plasma membrane"/>
    <property type="evidence" value="ECO:0007669"/>
    <property type="project" value="TreeGrafter"/>
</dbReference>
<dbReference type="NCBIfam" id="TIGR00367">
    <property type="entry name" value="calcium/sodium antiporter"/>
    <property type="match status" value="1"/>
</dbReference>
<feature type="transmembrane region" description="Helical" evidence="5">
    <location>
        <begin position="6"/>
        <end position="24"/>
    </location>
</feature>
<reference evidence="7 8" key="1">
    <citation type="submission" date="2019-06" db="EMBL/GenBank/DDBJ databases">
        <title>Lysobacter alkalisoli sp. nov. isolated from saline soil.</title>
        <authorList>
            <person name="Sun J.-Q."/>
            <person name="Xu L."/>
        </authorList>
    </citation>
    <scope>NUCLEOTIDE SEQUENCE [LARGE SCALE GENOMIC DNA]</scope>
    <source>
        <strain evidence="7 8">JCM 31130</strain>
    </source>
</reference>
<dbReference type="InterPro" id="IPR004837">
    <property type="entry name" value="NaCa_Exmemb"/>
</dbReference>
<gene>
    <name evidence="7" type="ORF">FKV25_05165</name>
</gene>